<comment type="similarity">
    <text evidence="2">Belongs to the VPS52 family.</text>
</comment>
<accession>A0A2A4ITH4</accession>
<dbReference type="InterPro" id="IPR007258">
    <property type="entry name" value="Vps52"/>
</dbReference>
<evidence type="ECO:0000256" key="5">
    <source>
        <dbReference type="ARBA" id="ARBA00022927"/>
    </source>
</evidence>
<dbReference type="AlphaFoldDB" id="A0A2A4ITH4"/>
<dbReference type="PANTHER" id="PTHR14190">
    <property type="entry name" value="SUPPRESSOR OF ACTIN MUTATIONS 2/VACUOLAR PROTEIN SORTING 52"/>
    <property type="match status" value="1"/>
</dbReference>
<dbReference type="Pfam" id="PF04129">
    <property type="entry name" value="Vps52_CC"/>
    <property type="match status" value="1"/>
</dbReference>
<proteinExistence type="inferred from homology"/>
<dbReference type="GO" id="GO:0015031">
    <property type="term" value="P:protein transport"/>
    <property type="evidence" value="ECO:0007669"/>
    <property type="project" value="UniProtKB-KW"/>
</dbReference>
<evidence type="ECO:0000256" key="4">
    <source>
        <dbReference type="ARBA" id="ARBA00022448"/>
    </source>
</evidence>
<evidence type="ECO:0000259" key="7">
    <source>
        <dbReference type="Pfam" id="PF04129"/>
    </source>
</evidence>
<organism evidence="9">
    <name type="scientific">Heliothis virescens</name>
    <name type="common">Tobacco budworm moth</name>
    <dbReference type="NCBI Taxonomy" id="7102"/>
    <lineage>
        <taxon>Eukaryota</taxon>
        <taxon>Metazoa</taxon>
        <taxon>Ecdysozoa</taxon>
        <taxon>Arthropoda</taxon>
        <taxon>Hexapoda</taxon>
        <taxon>Insecta</taxon>
        <taxon>Pterygota</taxon>
        <taxon>Neoptera</taxon>
        <taxon>Endopterygota</taxon>
        <taxon>Lepidoptera</taxon>
        <taxon>Glossata</taxon>
        <taxon>Ditrysia</taxon>
        <taxon>Noctuoidea</taxon>
        <taxon>Noctuidae</taxon>
        <taxon>Heliothinae</taxon>
        <taxon>Heliothis</taxon>
    </lineage>
</organism>
<dbReference type="GO" id="GO:0005829">
    <property type="term" value="C:cytosol"/>
    <property type="evidence" value="ECO:0007669"/>
    <property type="project" value="GOC"/>
</dbReference>
<sequence>MTESSDIKDVLDTDLEDFEIQEVLRNGTDLREYALQLDKSIKDAEKTSVADYLKESENIASLHNQIEDCDGILAKMESMLMVFQNDLGSISNEIISLQKRSVSMSVQLSNRQVLKGPLSTFIEDMAVSETLIFGIINVPVTDKEFMVQLAILNQKLNFVKEQDFKETKACHDVKDVLEKLKIKAVSKIRAYILENIFKFRKPMANYQIPQNAMLKYKFFFEFILANERNVAQEICNEYIDTLSKVYYSYFKSYASRLDKLKYEEAPTKDDLMGIEDGSKGGFFQKSNLKNKSTIFTIGNRGDVLAQQLEAPIIVPHVQQKTKYSYEALFRSLQYALVDNGCREYLFTTEFFHVKGSHAQELFDRILGKTLSLLVKNVENYVLECYDCLALYLCIQLINRYRWMCHKRAVAALDSYWDSLQSTLWPRLEHVLKMNIQSVRECDPAKLSNKELGPHYITRRYAEFSAAMLSLSEQFPSEELSNLLLVLQDEVNCFLLKMAAEFPQRIQQLIFLINNYDMVLSILMERTRDNTKEAESFREQLQARSSEYVEEILSPHFGGMIQFVKEGEQLLDSDKKTELANLERKSLSLVASFSSGWKQSLEEIHREVLISFPNLVTGSGLLQMALTNFVQYYHKFAKLLTPNARTQLVNIHVIMVEIKKYKTNY</sequence>
<evidence type="ECO:0000256" key="1">
    <source>
        <dbReference type="ARBA" id="ARBA00004601"/>
    </source>
</evidence>
<keyword evidence="5" id="KW-0653">Protein transport</keyword>
<reference evidence="9" key="1">
    <citation type="submission" date="2017-09" db="EMBL/GenBank/DDBJ databases">
        <title>Contemporary evolution of a Lepidopteran species, Heliothis virescens, in response to modern agricultural practices.</title>
        <authorList>
            <person name="Fritz M.L."/>
            <person name="Deyonke A.M."/>
            <person name="Papanicolaou A."/>
            <person name="Micinski S."/>
            <person name="Westbrook J."/>
            <person name="Gould F."/>
        </authorList>
    </citation>
    <scope>NUCLEOTIDE SEQUENCE [LARGE SCALE GENOMIC DNA]</scope>
    <source>
        <strain evidence="9">HvINT-</strain>
        <tissue evidence="9">Whole body</tissue>
    </source>
</reference>
<comment type="subcellular location">
    <subcellularLocation>
        <location evidence="1">Golgi apparatus</location>
        <location evidence="1">trans-Golgi network</location>
    </subcellularLocation>
</comment>
<evidence type="ECO:0000259" key="8">
    <source>
        <dbReference type="Pfam" id="PF20655"/>
    </source>
</evidence>
<dbReference type="GO" id="GO:0019905">
    <property type="term" value="F:syntaxin binding"/>
    <property type="evidence" value="ECO:0007669"/>
    <property type="project" value="TreeGrafter"/>
</dbReference>
<dbReference type="GO" id="GO:0042147">
    <property type="term" value="P:retrograde transport, endosome to Golgi"/>
    <property type="evidence" value="ECO:0007669"/>
    <property type="project" value="TreeGrafter"/>
</dbReference>
<dbReference type="EMBL" id="NWSH01008707">
    <property type="protein sequence ID" value="PCG62443.1"/>
    <property type="molecule type" value="Genomic_DNA"/>
</dbReference>
<keyword evidence="4" id="KW-0813">Transport</keyword>
<feature type="domain" description="Vps52 coiled-coil" evidence="7">
    <location>
        <begin position="51"/>
        <end position="223"/>
    </location>
</feature>
<dbReference type="STRING" id="7102.A0A2A4ITH4"/>
<name>A0A2A4ITH4_HELVI</name>
<evidence type="ECO:0000313" key="9">
    <source>
        <dbReference type="EMBL" id="PCG62443.1"/>
    </source>
</evidence>
<dbReference type="GO" id="GO:0000938">
    <property type="term" value="C:GARP complex"/>
    <property type="evidence" value="ECO:0007669"/>
    <property type="project" value="TreeGrafter"/>
</dbReference>
<dbReference type="GO" id="GO:0032456">
    <property type="term" value="P:endocytic recycling"/>
    <property type="evidence" value="ECO:0007669"/>
    <property type="project" value="TreeGrafter"/>
</dbReference>
<gene>
    <name evidence="9" type="ORF">B5V51_14426</name>
</gene>
<evidence type="ECO:0000256" key="6">
    <source>
        <dbReference type="ARBA" id="ARBA00023034"/>
    </source>
</evidence>
<dbReference type="InterPro" id="IPR048319">
    <property type="entry name" value="Vps52_CC"/>
</dbReference>
<dbReference type="Pfam" id="PF20655">
    <property type="entry name" value="Vps52_C"/>
    <property type="match status" value="1"/>
</dbReference>
<comment type="caution">
    <text evidence="9">The sequence shown here is derived from an EMBL/GenBank/DDBJ whole genome shotgun (WGS) entry which is preliminary data.</text>
</comment>
<dbReference type="PANTHER" id="PTHR14190:SF7">
    <property type="entry name" value="VACUOLAR PROTEIN SORTING-ASSOCIATED PROTEIN 52 HOMOLOG"/>
    <property type="match status" value="1"/>
</dbReference>
<evidence type="ECO:0000256" key="3">
    <source>
        <dbReference type="ARBA" id="ARBA00017083"/>
    </source>
</evidence>
<dbReference type="GO" id="GO:0007041">
    <property type="term" value="P:lysosomal transport"/>
    <property type="evidence" value="ECO:0007669"/>
    <property type="project" value="TreeGrafter"/>
</dbReference>
<dbReference type="GO" id="GO:0006896">
    <property type="term" value="P:Golgi to vacuole transport"/>
    <property type="evidence" value="ECO:0007669"/>
    <property type="project" value="TreeGrafter"/>
</dbReference>
<keyword evidence="6" id="KW-0333">Golgi apparatus</keyword>
<feature type="domain" description="Vps52 C-terminal" evidence="8">
    <location>
        <begin position="240"/>
        <end position="548"/>
    </location>
</feature>
<protein>
    <recommendedName>
        <fullName evidence="3">Vacuolar protein sorting-associated protein 52 homolog</fullName>
    </recommendedName>
</protein>
<dbReference type="InterPro" id="IPR048361">
    <property type="entry name" value="Vps52_C"/>
</dbReference>
<evidence type="ECO:0000256" key="2">
    <source>
        <dbReference type="ARBA" id="ARBA00008180"/>
    </source>
</evidence>